<keyword evidence="1" id="KW-0812">Transmembrane</keyword>
<feature type="domain" description="CAAX prenyl protease 2/Lysostaphin resistance protein A-like" evidence="2">
    <location>
        <begin position="151"/>
        <end position="252"/>
    </location>
</feature>
<dbReference type="GO" id="GO:0080120">
    <property type="term" value="P:CAAX-box protein maturation"/>
    <property type="evidence" value="ECO:0007669"/>
    <property type="project" value="UniProtKB-ARBA"/>
</dbReference>
<keyword evidence="1" id="KW-0472">Membrane</keyword>
<comment type="caution">
    <text evidence="3">The sequence shown here is derived from an EMBL/GenBank/DDBJ whole genome shotgun (WGS) entry which is preliminary data.</text>
</comment>
<protein>
    <submittedName>
        <fullName evidence="3">Caax amino protease</fullName>
    </submittedName>
</protein>
<feature type="transmembrane region" description="Helical" evidence="1">
    <location>
        <begin position="274"/>
        <end position="293"/>
    </location>
</feature>
<dbReference type="eggNOG" id="COG1266">
    <property type="taxonomic scope" value="Bacteria"/>
</dbReference>
<feature type="transmembrane region" description="Helical" evidence="1">
    <location>
        <begin position="213"/>
        <end position="233"/>
    </location>
</feature>
<keyword evidence="1" id="KW-1133">Transmembrane helix</keyword>
<evidence type="ECO:0000313" key="3">
    <source>
        <dbReference type="EMBL" id="EMQ97106.1"/>
    </source>
</evidence>
<feature type="transmembrane region" description="Helical" evidence="1">
    <location>
        <begin position="82"/>
        <end position="103"/>
    </location>
</feature>
<dbReference type="RefSeq" id="WP_007272781.1">
    <property type="nucleotide sequence ID" value="NZ_AOCK01000012.1"/>
</dbReference>
<accession>M7MPZ0</accession>
<evidence type="ECO:0000259" key="2">
    <source>
        <dbReference type="Pfam" id="PF02517"/>
    </source>
</evidence>
<evidence type="ECO:0000313" key="4">
    <source>
        <dbReference type="Proteomes" id="UP000012015"/>
    </source>
</evidence>
<dbReference type="PANTHER" id="PTHR35797:SF1">
    <property type="entry name" value="PROTEASE"/>
    <property type="match status" value="1"/>
</dbReference>
<keyword evidence="3" id="KW-0645">Protease</keyword>
<proteinExistence type="predicted"/>
<dbReference type="EMBL" id="AOCK01000012">
    <property type="protein sequence ID" value="EMQ97106.1"/>
    <property type="molecule type" value="Genomic_DNA"/>
</dbReference>
<feature type="transmembrane region" description="Helical" evidence="1">
    <location>
        <begin position="144"/>
        <end position="164"/>
    </location>
</feature>
<dbReference type="PANTHER" id="PTHR35797">
    <property type="entry name" value="PROTEASE-RELATED"/>
    <property type="match status" value="1"/>
</dbReference>
<gene>
    <name evidence="3" type="ORF">ADIAG_03626</name>
</gene>
<feature type="transmembrane region" description="Helical" evidence="1">
    <location>
        <begin position="42"/>
        <end position="61"/>
    </location>
</feature>
<keyword evidence="4" id="KW-1185">Reference proteome</keyword>
<dbReference type="GO" id="GO:0006508">
    <property type="term" value="P:proteolysis"/>
    <property type="evidence" value="ECO:0007669"/>
    <property type="project" value="UniProtKB-KW"/>
</dbReference>
<sequence length="317" mass="33781">MLADRKVRGIVCFVAIAFGLAWLVALPLWLGDGLFDARFGTVALAVMSTPAMAALLMVFIIERPQGKARALGLWPLRPVGRLFVYLGLGLVVPVALVLVALPVGDVLGVYPGDFKTFSAFRMILNGQLLAAGQVELPLPIETLVALQFVNVLIGAFINLVPALGEELGWRGWMLPRLMVYGPVKAIVISGVIWGAWHAPLVLLGYNYPMAPGWLGVLLMIGMCTLVGAVFGWLRLRSQSVWPAALAHGAFNAAAGFHLVFASAGAPVNTTHGTILGWSGWIVPLVLVVVLVATKQFRHAAAPQLPSQESAEAPASDR</sequence>
<name>M7MPZ0_9MICC</name>
<evidence type="ECO:0000256" key="1">
    <source>
        <dbReference type="SAM" id="Phobius"/>
    </source>
</evidence>
<reference evidence="3 4" key="1">
    <citation type="journal article" date="2013" name="Genome Announc.">
        <title>Draft Genome Sequence of Arthrobacter gangotriensis Strain Lz1yT, Isolated from a Penguin Rookery Soil Sample Collected in Antarctica, near the Indian Station Dakshin Gangotri.</title>
        <authorList>
            <person name="Shivaji S."/>
            <person name="Ara S."/>
            <person name="Bandi S."/>
            <person name="Singh A."/>
            <person name="Kumar Pinnaka A."/>
        </authorList>
    </citation>
    <scope>NUCLEOTIDE SEQUENCE [LARGE SCALE GENOMIC DNA]</scope>
    <source>
        <strain evidence="3 4">Lz1y</strain>
    </source>
</reference>
<dbReference type="STRING" id="1276920.ADIAG_03626"/>
<keyword evidence="3" id="KW-0378">Hydrolase</keyword>
<dbReference type="PATRIC" id="fig|1276920.7.peg.3624"/>
<dbReference type="InterPro" id="IPR003675">
    <property type="entry name" value="Rce1/LyrA-like_dom"/>
</dbReference>
<dbReference type="InterPro" id="IPR042150">
    <property type="entry name" value="MmRce1-like"/>
</dbReference>
<dbReference type="Proteomes" id="UP000012015">
    <property type="component" value="Unassembled WGS sequence"/>
</dbReference>
<feature type="transmembrane region" description="Helical" evidence="1">
    <location>
        <begin position="240"/>
        <end position="262"/>
    </location>
</feature>
<feature type="transmembrane region" description="Helical" evidence="1">
    <location>
        <begin position="7"/>
        <end position="30"/>
    </location>
</feature>
<dbReference type="AlphaFoldDB" id="M7MPZ0"/>
<dbReference type="GO" id="GO:0004175">
    <property type="term" value="F:endopeptidase activity"/>
    <property type="evidence" value="ECO:0007669"/>
    <property type="project" value="UniProtKB-ARBA"/>
</dbReference>
<organism evidence="3 4">
    <name type="scientific">Paeniglutamicibacter gangotriensis Lz1y</name>
    <dbReference type="NCBI Taxonomy" id="1276920"/>
    <lineage>
        <taxon>Bacteria</taxon>
        <taxon>Bacillati</taxon>
        <taxon>Actinomycetota</taxon>
        <taxon>Actinomycetes</taxon>
        <taxon>Micrococcales</taxon>
        <taxon>Micrococcaceae</taxon>
        <taxon>Paeniglutamicibacter</taxon>
    </lineage>
</organism>
<dbReference type="Pfam" id="PF02517">
    <property type="entry name" value="Rce1-like"/>
    <property type="match status" value="1"/>
</dbReference>
<feature type="transmembrane region" description="Helical" evidence="1">
    <location>
        <begin position="185"/>
        <end position="207"/>
    </location>
</feature>